<proteinExistence type="inferred from homology"/>
<keyword evidence="3" id="KW-0547">Nucleotide-binding</keyword>
<protein>
    <submittedName>
        <fullName evidence="8">Tagatose 6-phosphate kinase</fullName>
        <ecNumber evidence="8">2.7.1.144</ecNumber>
    </submittedName>
</protein>
<dbReference type="AlphaFoldDB" id="A0A7W7CDD0"/>
<keyword evidence="4 8" id="KW-0418">Kinase</keyword>
<organism evidence="8 9">
    <name type="scientific">Crossiella cryophila</name>
    <dbReference type="NCBI Taxonomy" id="43355"/>
    <lineage>
        <taxon>Bacteria</taxon>
        <taxon>Bacillati</taxon>
        <taxon>Actinomycetota</taxon>
        <taxon>Actinomycetes</taxon>
        <taxon>Pseudonocardiales</taxon>
        <taxon>Pseudonocardiaceae</taxon>
        <taxon>Crossiella</taxon>
    </lineage>
</organism>
<sequence>MILTVTLNAALDVTYGVDDLRPHTTHRVRTVRTRAGGKGVNVSRVLNALGHDTVVTGFVGGATGQAIRAELAEAGLAAELTEIQAESRRTVAVVSAGDATLFSEPGPAVTEAEWATFLARFTALAGQADLVVLSGSLPPGLPAGVYRELLDIVAGRVPTVLDADGEALRQGVAGNPTAVKPNAAELRAVTGVADPAAAARKLIDGGASAVLASGGPAGLLAITAAGSWRARPPRRLAGNPTGAGDACVAALAAGLAQEHSWPQILREAVALSAAAVLHPLAGSFDLAAYQGFLPTIMVEIG</sequence>
<dbReference type="InterPro" id="IPR029056">
    <property type="entry name" value="Ribokinase-like"/>
</dbReference>
<dbReference type="Proteomes" id="UP000533598">
    <property type="component" value="Unassembled WGS sequence"/>
</dbReference>
<reference evidence="8 9" key="1">
    <citation type="submission" date="2020-08" db="EMBL/GenBank/DDBJ databases">
        <title>Sequencing the genomes of 1000 actinobacteria strains.</title>
        <authorList>
            <person name="Klenk H.-P."/>
        </authorList>
    </citation>
    <scope>NUCLEOTIDE SEQUENCE [LARGE SCALE GENOMIC DNA]</scope>
    <source>
        <strain evidence="8 9">DSM 44230</strain>
    </source>
</reference>
<dbReference type="Gene3D" id="3.40.1190.20">
    <property type="match status" value="1"/>
</dbReference>
<dbReference type="NCBIfam" id="TIGR03168">
    <property type="entry name" value="1-PFK"/>
    <property type="match status" value="1"/>
</dbReference>
<evidence type="ECO:0000256" key="6">
    <source>
        <dbReference type="PIRNR" id="PIRNR000535"/>
    </source>
</evidence>
<comment type="caution">
    <text evidence="8">The sequence shown here is derived from an EMBL/GenBank/DDBJ whole genome shotgun (WGS) entry which is preliminary data.</text>
</comment>
<dbReference type="EC" id="2.7.1.144" evidence="8"/>
<evidence type="ECO:0000256" key="2">
    <source>
        <dbReference type="ARBA" id="ARBA00022679"/>
    </source>
</evidence>
<dbReference type="Pfam" id="PF00294">
    <property type="entry name" value="PfkB"/>
    <property type="match status" value="1"/>
</dbReference>
<evidence type="ECO:0000256" key="3">
    <source>
        <dbReference type="ARBA" id="ARBA00022741"/>
    </source>
</evidence>
<evidence type="ECO:0000256" key="5">
    <source>
        <dbReference type="ARBA" id="ARBA00022840"/>
    </source>
</evidence>
<evidence type="ECO:0000313" key="8">
    <source>
        <dbReference type="EMBL" id="MBB4677778.1"/>
    </source>
</evidence>
<dbReference type="EMBL" id="JACHMH010000001">
    <property type="protein sequence ID" value="MBB4677778.1"/>
    <property type="molecule type" value="Genomic_DNA"/>
</dbReference>
<keyword evidence="5" id="KW-0067">ATP-binding</keyword>
<dbReference type="PIRSF" id="PIRSF000535">
    <property type="entry name" value="1PFK/6PFK/LacC"/>
    <property type="match status" value="1"/>
</dbReference>
<accession>A0A7W7CDD0</accession>
<dbReference type="PROSITE" id="PS00583">
    <property type="entry name" value="PFKB_KINASES_1"/>
    <property type="match status" value="1"/>
</dbReference>
<dbReference type="GO" id="GO:0005524">
    <property type="term" value="F:ATP binding"/>
    <property type="evidence" value="ECO:0007669"/>
    <property type="project" value="UniProtKB-KW"/>
</dbReference>
<dbReference type="GO" id="GO:0008443">
    <property type="term" value="F:phosphofructokinase activity"/>
    <property type="evidence" value="ECO:0007669"/>
    <property type="project" value="TreeGrafter"/>
</dbReference>
<comment type="similarity">
    <text evidence="1">Belongs to the carbohydrate kinase PfkB family.</text>
</comment>
<dbReference type="SUPFAM" id="SSF53613">
    <property type="entry name" value="Ribokinase-like"/>
    <property type="match status" value="1"/>
</dbReference>
<dbReference type="CDD" id="cd01164">
    <property type="entry name" value="FruK_PfkB_like"/>
    <property type="match status" value="1"/>
</dbReference>
<keyword evidence="9" id="KW-1185">Reference proteome</keyword>
<evidence type="ECO:0000313" key="9">
    <source>
        <dbReference type="Proteomes" id="UP000533598"/>
    </source>
</evidence>
<gene>
    <name evidence="8" type="ORF">HNR67_003896</name>
</gene>
<name>A0A7W7CDD0_9PSEU</name>
<evidence type="ECO:0000256" key="4">
    <source>
        <dbReference type="ARBA" id="ARBA00022777"/>
    </source>
</evidence>
<dbReference type="InterPro" id="IPR011611">
    <property type="entry name" value="PfkB_dom"/>
</dbReference>
<dbReference type="PANTHER" id="PTHR46566:SF5">
    <property type="entry name" value="1-PHOSPHOFRUCTOKINASE"/>
    <property type="match status" value="1"/>
</dbReference>
<keyword evidence="2 6" id="KW-0808">Transferase</keyword>
<dbReference type="PROSITE" id="PS00584">
    <property type="entry name" value="PFKB_KINASES_2"/>
    <property type="match status" value="1"/>
</dbReference>
<dbReference type="RefSeq" id="WP_185003684.1">
    <property type="nucleotide sequence ID" value="NZ_BAAAUI010000002.1"/>
</dbReference>
<evidence type="ECO:0000256" key="1">
    <source>
        <dbReference type="ARBA" id="ARBA00010688"/>
    </source>
</evidence>
<dbReference type="InterPro" id="IPR002173">
    <property type="entry name" value="Carboh/pur_kinase_PfkB_CS"/>
</dbReference>
<evidence type="ECO:0000259" key="7">
    <source>
        <dbReference type="Pfam" id="PF00294"/>
    </source>
</evidence>
<dbReference type="GO" id="GO:0005829">
    <property type="term" value="C:cytosol"/>
    <property type="evidence" value="ECO:0007669"/>
    <property type="project" value="TreeGrafter"/>
</dbReference>
<dbReference type="InterPro" id="IPR017583">
    <property type="entry name" value="Tagatose/fructose_Pkinase"/>
</dbReference>
<feature type="domain" description="Carbohydrate kinase PfkB" evidence="7">
    <location>
        <begin position="15"/>
        <end position="282"/>
    </location>
</feature>
<dbReference type="GO" id="GO:0009024">
    <property type="term" value="F:tagatose-6-phosphate kinase activity"/>
    <property type="evidence" value="ECO:0007669"/>
    <property type="project" value="UniProtKB-EC"/>
</dbReference>
<dbReference type="PANTHER" id="PTHR46566">
    <property type="entry name" value="1-PHOSPHOFRUCTOKINASE-RELATED"/>
    <property type="match status" value="1"/>
</dbReference>